<reference evidence="1 2" key="1">
    <citation type="submission" date="2024-01" db="EMBL/GenBank/DDBJ databases">
        <title>A draft genome for the cacao thread blight pathogen Marasmiellus scandens.</title>
        <authorList>
            <person name="Baruah I.K."/>
            <person name="Leung J."/>
            <person name="Bukari Y."/>
            <person name="Amoako-Attah I."/>
            <person name="Meinhardt L.W."/>
            <person name="Bailey B.A."/>
            <person name="Cohen S.P."/>
        </authorList>
    </citation>
    <scope>NUCLEOTIDE SEQUENCE [LARGE SCALE GENOMIC DNA]</scope>
    <source>
        <strain evidence="1 2">GH-19</strain>
    </source>
</reference>
<comment type="caution">
    <text evidence="1">The sequence shown here is derived from an EMBL/GenBank/DDBJ whole genome shotgun (WGS) entry which is preliminary data.</text>
</comment>
<organism evidence="1 2">
    <name type="scientific">Marasmiellus scandens</name>
    <dbReference type="NCBI Taxonomy" id="2682957"/>
    <lineage>
        <taxon>Eukaryota</taxon>
        <taxon>Fungi</taxon>
        <taxon>Dikarya</taxon>
        <taxon>Basidiomycota</taxon>
        <taxon>Agaricomycotina</taxon>
        <taxon>Agaricomycetes</taxon>
        <taxon>Agaricomycetidae</taxon>
        <taxon>Agaricales</taxon>
        <taxon>Marasmiineae</taxon>
        <taxon>Omphalotaceae</taxon>
        <taxon>Marasmiellus</taxon>
    </lineage>
</organism>
<dbReference type="EMBL" id="JBANRG010000094">
    <property type="protein sequence ID" value="KAK7436427.1"/>
    <property type="molecule type" value="Genomic_DNA"/>
</dbReference>
<accession>A0ABR1IQ53</accession>
<keyword evidence="2" id="KW-1185">Reference proteome</keyword>
<proteinExistence type="predicted"/>
<gene>
    <name evidence="1" type="ORF">VKT23_019139</name>
</gene>
<evidence type="ECO:0000313" key="2">
    <source>
        <dbReference type="Proteomes" id="UP001498398"/>
    </source>
</evidence>
<sequence>MPGENRKISFSSHSAMNLCLNDDVRMLMAGALLADYTHLTLDTAYDAWRSLMLAPERIDYIDRIYFGLEPSHRLAFLEWRRFGLLYPFGGYNTYLNTPNPLLFGPNRKVCLQDNFCPLEGWDINAALEAGKNHGTTREDIFGCLYFYVKNQLHTFARRLRTFKINISVSGFDAINLAERLRGGSIPGISPSISFDRIEVSNIVDVEYAGVKPILDTWGPFLKEDNESAAIIGLFMNWPVRIPGASKNSMSTDETRKLMNVFLDRYQECIPTRDLLLSHGGIKTENPLLVKLLSRLDICNENSEAFHRYLIMYDGLCASSGGRNLCIRKINKIVPPVSVQFKLGLYQILKYHT</sequence>
<dbReference type="Proteomes" id="UP001498398">
    <property type="component" value="Unassembled WGS sequence"/>
</dbReference>
<protein>
    <submittedName>
        <fullName evidence="1">Uncharacterized protein</fullName>
    </submittedName>
</protein>
<evidence type="ECO:0000313" key="1">
    <source>
        <dbReference type="EMBL" id="KAK7436427.1"/>
    </source>
</evidence>
<name>A0ABR1IQ53_9AGAR</name>